<dbReference type="Proteomes" id="UP000190675">
    <property type="component" value="Chromosome I"/>
</dbReference>
<gene>
    <name evidence="3" type="ORF">SAMN05444169_8317</name>
</gene>
<dbReference type="CDD" id="cd02440">
    <property type="entry name" value="AdoMet_MTases"/>
    <property type="match status" value="1"/>
</dbReference>
<dbReference type="Gene3D" id="3.40.50.150">
    <property type="entry name" value="Vaccinia Virus protein VP39"/>
    <property type="match status" value="1"/>
</dbReference>
<feature type="domain" description="Methyltransferase" evidence="2">
    <location>
        <begin position="45"/>
        <end position="140"/>
    </location>
</feature>
<dbReference type="GO" id="GO:0032259">
    <property type="term" value="P:methylation"/>
    <property type="evidence" value="ECO:0007669"/>
    <property type="project" value="UniProtKB-KW"/>
</dbReference>
<dbReference type="OrthoDB" id="7348755at2"/>
<evidence type="ECO:0000313" key="3">
    <source>
        <dbReference type="EMBL" id="SHH60690.1"/>
    </source>
</evidence>
<organism evidence="3 4">
    <name type="scientific">Bradyrhizobium erythrophlei</name>
    <dbReference type="NCBI Taxonomy" id="1437360"/>
    <lineage>
        <taxon>Bacteria</taxon>
        <taxon>Pseudomonadati</taxon>
        <taxon>Pseudomonadota</taxon>
        <taxon>Alphaproteobacteria</taxon>
        <taxon>Hyphomicrobiales</taxon>
        <taxon>Nitrobacteraceae</taxon>
        <taxon>Bradyrhizobium</taxon>
    </lineage>
</organism>
<dbReference type="SUPFAM" id="SSF53335">
    <property type="entry name" value="S-adenosyl-L-methionine-dependent methyltransferases"/>
    <property type="match status" value="1"/>
</dbReference>
<accession>A0A1M5UCN0</accession>
<dbReference type="InterPro" id="IPR041698">
    <property type="entry name" value="Methyltransf_25"/>
</dbReference>
<reference evidence="3 4" key="1">
    <citation type="submission" date="2016-11" db="EMBL/GenBank/DDBJ databases">
        <authorList>
            <person name="Jaros S."/>
            <person name="Januszkiewicz K."/>
            <person name="Wedrychowicz H."/>
        </authorList>
    </citation>
    <scope>NUCLEOTIDE SEQUENCE [LARGE SCALE GENOMIC DNA]</scope>
    <source>
        <strain evidence="3 4">GAS242</strain>
    </source>
</reference>
<dbReference type="RefSeq" id="WP_079571676.1">
    <property type="nucleotide sequence ID" value="NZ_LT670818.1"/>
</dbReference>
<dbReference type="GO" id="GO:0008168">
    <property type="term" value="F:methyltransferase activity"/>
    <property type="evidence" value="ECO:0007669"/>
    <property type="project" value="UniProtKB-KW"/>
</dbReference>
<protein>
    <submittedName>
        <fullName evidence="3">Methyltransferase domain-containing protein</fullName>
    </submittedName>
</protein>
<dbReference type="AlphaFoldDB" id="A0A1M5UCN0"/>
<evidence type="ECO:0000256" key="1">
    <source>
        <dbReference type="ARBA" id="ARBA00022679"/>
    </source>
</evidence>
<keyword evidence="3" id="KW-0489">Methyltransferase</keyword>
<dbReference type="Pfam" id="PF13649">
    <property type="entry name" value="Methyltransf_25"/>
    <property type="match status" value="1"/>
</dbReference>
<dbReference type="PANTHER" id="PTHR43861">
    <property type="entry name" value="TRANS-ACONITATE 2-METHYLTRANSFERASE-RELATED"/>
    <property type="match status" value="1"/>
</dbReference>
<proteinExistence type="predicted"/>
<evidence type="ECO:0000313" key="4">
    <source>
        <dbReference type="Proteomes" id="UP000190675"/>
    </source>
</evidence>
<sequence length="208" mass="22617">MSAKVSGTEGYAEEAEALFKQYESIPAADAHRAVLRLIPAMPGHVLDIGSGTGRDAAWFASRGHSVVAVEPTDAMRLPAMALHPSPRIDWLDDSLPDLAALRARGETFDLVMLTAVWMHLDEAQRRQAMPKLAALMRPGGTMIMKIRHGPVPPGRRMFEVSAEETIALAGNEGLRPVLNVRSESSQEKNRAAGVSWINLGFVKGKERS</sequence>
<dbReference type="InterPro" id="IPR029063">
    <property type="entry name" value="SAM-dependent_MTases_sf"/>
</dbReference>
<name>A0A1M5UCN0_9BRAD</name>
<keyword evidence="1 3" id="KW-0808">Transferase</keyword>
<dbReference type="EMBL" id="LT670818">
    <property type="protein sequence ID" value="SHH60690.1"/>
    <property type="molecule type" value="Genomic_DNA"/>
</dbReference>
<evidence type="ECO:0000259" key="2">
    <source>
        <dbReference type="Pfam" id="PF13649"/>
    </source>
</evidence>